<evidence type="ECO:0000313" key="2">
    <source>
        <dbReference type="Proteomes" id="UP001302602"/>
    </source>
</evidence>
<dbReference type="RefSeq" id="XP_062649109.1">
    <property type="nucleotide sequence ID" value="XM_062794595.1"/>
</dbReference>
<sequence length="326" mass="36741">MVRSSNWPPLVSACFLRRRRDSKHVSWWSVPGTKFGYTGQTVAISFGNLTSNGVLVGYRIDGLDWIFTNITAGATHLLVSPDTPGSSETRPINLWTSEMRVSNWAYGIQIEAVHVAKGEKLIKIPDFGRRIEVIGDTLGCATRNTQITAYPGIYATDQECWGNPHGQVYQWFYTSDTSYRASVIHGDGPEPWDFSKQSPADIVVIDIDTNDNSQANNVSTEAYFNAVTKIIQGVHGKWPKAQVIVMSHWRGFYEFGNTYSAQRALGFNTDAYLRNPIAFNTAGILQHNDIAPQWHRTEVGAIKVARHLQQFIRMKFGWDFYTTRPE</sequence>
<dbReference type="InterPro" id="IPR052762">
    <property type="entry name" value="PCW_deacetylase/CE"/>
</dbReference>
<reference evidence="1" key="2">
    <citation type="submission" date="2023-05" db="EMBL/GenBank/DDBJ databases">
        <authorList>
            <consortium name="Lawrence Berkeley National Laboratory"/>
            <person name="Steindorff A."/>
            <person name="Hensen N."/>
            <person name="Bonometti L."/>
            <person name="Westerberg I."/>
            <person name="Brannstrom I.O."/>
            <person name="Guillou S."/>
            <person name="Cros-Aarteil S."/>
            <person name="Calhoun S."/>
            <person name="Haridas S."/>
            <person name="Kuo A."/>
            <person name="Mondo S."/>
            <person name="Pangilinan J."/>
            <person name="Riley R."/>
            <person name="Labutti K."/>
            <person name="Andreopoulos B."/>
            <person name="Lipzen A."/>
            <person name="Chen C."/>
            <person name="Yanf M."/>
            <person name="Daum C."/>
            <person name="Ng V."/>
            <person name="Clum A."/>
            <person name="Ohm R."/>
            <person name="Martin F."/>
            <person name="Silar P."/>
            <person name="Natvig D."/>
            <person name="Lalanne C."/>
            <person name="Gautier V."/>
            <person name="Ament-Velasquez S.L."/>
            <person name="Kruys A."/>
            <person name="Hutchinson M.I."/>
            <person name="Powell A.J."/>
            <person name="Barry K."/>
            <person name="Miller A.N."/>
            <person name="Grigoriev I.V."/>
            <person name="Debuchy R."/>
            <person name="Gladieux P."/>
            <person name="Thoren M.H."/>
            <person name="Johannesson H."/>
        </authorList>
    </citation>
    <scope>NUCLEOTIDE SEQUENCE</scope>
    <source>
        <strain evidence="1">CBS 731.68</strain>
    </source>
</reference>
<dbReference type="Proteomes" id="UP001302602">
    <property type="component" value="Unassembled WGS sequence"/>
</dbReference>
<dbReference type="PANTHER" id="PTHR37834">
    <property type="entry name" value="GDSL-LIKE LIPASE/ACYLHYDROLASE DOMAIN PROTEIN (AFU_ORTHOLOGUE AFUA_2G00620)"/>
    <property type="match status" value="1"/>
</dbReference>
<name>A0AAN6U2M4_9PEZI</name>
<dbReference type="InterPro" id="IPR036514">
    <property type="entry name" value="SGNH_hydro_sf"/>
</dbReference>
<evidence type="ECO:0008006" key="3">
    <source>
        <dbReference type="Google" id="ProtNLM"/>
    </source>
</evidence>
<organism evidence="1 2">
    <name type="scientific">Parathielavia appendiculata</name>
    <dbReference type="NCBI Taxonomy" id="2587402"/>
    <lineage>
        <taxon>Eukaryota</taxon>
        <taxon>Fungi</taxon>
        <taxon>Dikarya</taxon>
        <taxon>Ascomycota</taxon>
        <taxon>Pezizomycotina</taxon>
        <taxon>Sordariomycetes</taxon>
        <taxon>Sordariomycetidae</taxon>
        <taxon>Sordariales</taxon>
        <taxon>Chaetomiaceae</taxon>
        <taxon>Parathielavia</taxon>
    </lineage>
</organism>
<comment type="caution">
    <text evidence="1">The sequence shown here is derived from an EMBL/GenBank/DDBJ whole genome shotgun (WGS) entry which is preliminary data.</text>
</comment>
<dbReference type="SUPFAM" id="SSF52266">
    <property type="entry name" value="SGNH hydrolase"/>
    <property type="match status" value="1"/>
</dbReference>
<accession>A0AAN6U2M4</accession>
<dbReference type="GeneID" id="87831364"/>
<gene>
    <name evidence="1" type="ORF">N657DRAFT_655366</name>
</gene>
<dbReference type="AlphaFoldDB" id="A0AAN6U2M4"/>
<dbReference type="PANTHER" id="PTHR37834:SF2">
    <property type="entry name" value="ESTERASE, SGNH HYDROLASE-TYPE"/>
    <property type="match status" value="1"/>
</dbReference>
<evidence type="ECO:0000313" key="1">
    <source>
        <dbReference type="EMBL" id="KAK4125338.1"/>
    </source>
</evidence>
<protein>
    <recommendedName>
        <fullName evidence="3">SGNH hydrolase-type esterase domain-containing protein</fullName>
    </recommendedName>
</protein>
<dbReference type="EMBL" id="MU853226">
    <property type="protein sequence ID" value="KAK4125338.1"/>
    <property type="molecule type" value="Genomic_DNA"/>
</dbReference>
<reference evidence="1" key="1">
    <citation type="journal article" date="2023" name="Mol. Phylogenet. Evol.">
        <title>Genome-scale phylogeny and comparative genomics of the fungal order Sordariales.</title>
        <authorList>
            <person name="Hensen N."/>
            <person name="Bonometti L."/>
            <person name="Westerberg I."/>
            <person name="Brannstrom I.O."/>
            <person name="Guillou S."/>
            <person name="Cros-Aarteil S."/>
            <person name="Calhoun S."/>
            <person name="Haridas S."/>
            <person name="Kuo A."/>
            <person name="Mondo S."/>
            <person name="Pangilinan J."/>
            <person name="Riley R."/>
            <person name="LaButti K."/>
            <person name="Andreopoulos B."/>
            <person name="Lipzen A."/>
            <person name="Chen C."/>
            <person name="Yan M."/>
            <person name="Daum C."/>
            <person name="Ng V."/>
            <person name="Clum A."/>
            <person name="Steindorff A."/>
            <person name="Ohm R.A."/>
            <person name="Martin F."/>
            <person name="Silar P."/>
            <person name="Natvig D.O."/>
            <person name="Lalanne C."/>
            <person name="Gautier V."/>
            <person name="Ament-Velasquez S.L."/>
            <person name="Kruys A."/>
            <person name="Hutchinson M.I."/>
            <person name="Powell A.J."/>
            <person name="Barry K."/>
            <person name="Miller A.N."/>
            <person name="Grigoriev I.V."/>
            <person name="Debuchy R."/>
            <person name="Gladieux P."/>
            <person name="Hiltunen Thoren M."/>
            <person name="Johannesson H."/>
        </authorList>
    </citation>
    <scope>NUCLEOTIDE SEQUENCE</scope>
    <source>
        <strain evidence="1">CBS 731.68</strain>
    </source>
</reference>
<proteinExistence type="predicted"/>
<dbReference type="Gene3D" id="3.40.50.1110">
    <property type="entry name" value="SGNH hydrolase"/>
    <property type="match status" value="1"/>
</dbReference>
<keyword evidence="2" id="KW-1185">Reference proteome</keyword>